<comment type="caution">
    <text evidence="2">The sequence shown here is derived from an EMBL/GenBank/DDBJ whole genome shotgun (WGS) entry which is preliminary data.</text>
</comment>
<gene>
    <name evidence="2" type="ORF">FOZ60_010191</name>
</gene>
<dbReference type="SUPFAM" id="SSF50630">
    <property type="entry name" value="Acid proteases"/>
    <property type="match status" value="1"/>
</dbReference>
<evidence type="ECO:0000259" key="1">
    <source>
        <dbReference type="PROSITE" id="PS51767"/>
    </source>
</evidence>
<dbReference type="EMBL" id="JABANP010000410">
    <property type="protein sequence ID" value="KAF4682745.1"/>
    <property type="molecule type" value="Genomic_DNA"/>
</dbReference>
<dbReference type="InterPro" id="IPR021109">
    <property type="entry name" value="Peptidase_aspartic_dom_sf"/>
</dbReference>
<dbReference type="Pfam" id="PF00026">
    <property type="entry name" value="Asp"/>
    <property type="match status" value="1"/>
</dbReference>
<protein>
    <recommendedName>
        <fullName evidence="1">Peptidase A1 domain-containing protein</fullName>
    </recommendedName>
</protein>
<sequence>MRKTSAAATATLLEAWVHICRECSAVLPETPGKTVTMPVEKGFVTVEIDEQEIELLLDTGYYSMSVMDGRWYERKYGREACDGWGSGCYFCPKKAPCKFKNAKGMITQRFEDLSTIDSIPRSGSMKFDGHEPTDVTFLVSRYTKWEKPFLPHGHFGISRFPTQYESQESGFESFIDNLVRENVIGRLSYTLRTNTTQAGIYASGQLTMGDTIEDTEIDKYTFPEFVFDPQNHRTLSFVFVSSSIKLSDAEGNLMSKEGLTSRDPGSYEAVLDTGSNCLNLPKRNLLEDMVRKLRVKLMQKGHDEERIAQMWRKADNGFIFVKEEAFSSLPVIGFTLSGGHTIPIKIHPKHYCVKVESGERALFVQENPYPILGAPFFKAYTVHVDYTKHRIALLKN</sequence>
<name>A0A7J6NFT1_PEROL</name>
<organism evidence="2 3">
    <name type="scientific">Perkinsus olseni</name>
    <name type="common">Perkinsus atlanticus</name>
    <dbReference type="NCBI Taxonomy" id="32597"/>
    <lineage>
        <taxon>Eukaryota</taxon>
        <taxon>Sar</taxon>
        <taxon>Alveolata</taxon>
        <taxon>Perkinsozoa</taxon>
        <taxon>Perkinsea</taxon>
        <taxon>Perkinsida</taxon>
        <taxon>Perkinsidae</taxon>
        <taxon>Perkinsus</taxon>
    </lineage>
</organism>
<dbReference type="Gene3D" id="2.40.70.10">
    <property type="entry name" value="Acid Proteases"/>
    <property type="match status" value="2"/>
</dbReference>
<dbReference type="InterPro" id="IPR033121">
    <property type="entry name" value="PEPTIDASE_A1"/>
</dbReference>
<reference evidence="2 3" key="1">
    <citation type="submission" date="2020-04" db="EMBL/GenBank/DDBJ databases">
        <title>Perkinsus olseni comparative genomics.</title>
        <authorList>
            <person name="Bogema D.R."/>
        </authorList>
    </citation>
    <scope>NUCLEOTIDE SEQUENCE [LARGE SCALE GENOMIC DNA]</scope>
    <source>
        <strain evidence="2">00978-12</strain>
    </source>
</reference>
<feature type="domain" description="Peptidase A1" evidence="1">
    <location>
        <begin position="40"/>
        <end position="394"/>
    </location>
</feature>
<proteinExistence type="predicted"/>
<evidence type="ECO:0000313" key="2">
    <source>
        <dbReference type="EMBL" id="KAF4682745.1"/>
    </source>
</evidence>
<dbReference type="AlphaFoldDB" id="A0A7J6NFT1"/>
<evidence type="ECO:0000313" key="3">
    <source>
        <dbReference type="Proteomes" id="UP000541610"/>
    </source>
</evidence>
<accession>A0A7J6NFT1</accession>
<dbReference type="PROSITE" id="PS51767">
    <property type="entry name" value="PEPTIDASE_A1"/>
    <property type="match status" value="1"/>
</dbReference>
<dbReference type="Proteomes" id="UP000541610">
    <property type="component" value="Unassembled WGS sequence"/>
</dbReference>